<gene>
    <name evidence="2" type="ORF">MNBD_PLANCTO02-421</name>
</gene>
<keyword evidence="1" id="KW-0812">Transmembrane</keyword>
<accession>A0A3B1D9Z1</accession>
<sequence length="291" mass="32105">MIKALQDIDKRWIFLAMAIAVAVPILFQVTFPEKPGKMVMGAFNKIEELPPGSNILVAIDYGPGSQAELDPMATALVSHCCEKGHKLFFVALWATGTKMISKTIDNVIKEEYPQMEYGKDYVNLGFKSGSEGLIIVIGSDIRKSYAADEFGTSLDEIEMTKDIKSIQEMDLILSVSAGTPGTKEWIQYGPKKKGTNTKVPIIGGCTGVQAPLLYPYYPEQMVGLLGAIKGAAEYEAALLKAQDENGKKKYVKFDKPKFREGLRRMAPQLSAHILMVGLIILGNIIFFMQRK</sequence>
<keyword evidence="1" id="KW-1133">Transmembrane helix</keyword>
<feature type="transmembrane region" description="Helical" evidence="1">
    <location>
        <begin position="269"/>
        <end position="288"/>
    </location>
</feature>
<protein>
    <submittedName>
        <fullName evidence="2">Uncharacterized protein</fullName>
    </submittedName>
</protein>
<dbReference type="EMBL" id="UOGL01000294">
    <property type="protein sequence ID" value="VAX39099.1"/>
    <property type="molecule type" value="Genomic_DNA"/>
</dbReference>
<organism evidence="2">
    <name type="scientific">hydrothermal vent metagenome</name>
    <dbReference type="NCBI Taxonomy" id="652676"/>
    <lineage>
        <taxon>unclassified sequences</taxon>
        <taxon>metagenomes</taxon>
        <taxon>ecological metagenomes</taxon>
    </lineage>
</organism>
<name>A0A3B1D9Z1_9ZZZZ</name>
<keyword evidence="1" id="KW-0472">Membrane</keyword>
<evidence type="ECO:0000256" key="1">
    <source>
        <dbReference type="SAM" id="Phobius"/>
    </source>
</evidence>
<dbReference type="AlphaFoldDB" id="A0A3B1D9Z1"/>
<reference evidence="2" key="1">
    <citation type="submission" date="2018-06" db="EMBL/GenBank/DDBJ databases">
        <authorList>
            <person name="Zhirakovskaya E."/>
        </authorList>
    </citation>
    <scope>NUCLEOTIDE SEQUENCE</scope>
</reference>
<feature type="transmembrane region" description="Helical" evidence="1">
    <location>
        <begin position="12"/>
        <end position="31"/>
    </location>
</feature>
<evidence type="ECO:0000313" key="2">
    <source>
        <dbReference type="EMBL" id="VAX39099.1"/>
    </source>
</evidence>
<proteinExistence type="predicted"/>